<dbReference type="Proteomes" id="UP000254866">
    <property type="component" value="Unassembled WGS sequence"/>
</dbReference>
<dbReference type="GO" id="GO:0006606">
    <property type="term" value="P:protein import into nucleus"/>
    <property type="evidence" value="ECO:0007669"/>
    <property type="project" value="TreeGrafter"/>
</dbReference>
<dbReference type="InterPro" id="IPR011600">
    <property type="entry name" value="Pept_C14_caspase"/>
</dbReference>
<reference evidence="14 15" key="1">
    <citation type="journal article" date="2018" name="IMA Fungus">
        <title>IMA Genome-F 9: Draft genome sequence of Annulohypoxylon stygium, Aspergillus mulundensis, Berkeleyomyces basicola (syn. Thielaviopsis basicola), Ceratocystis smalleyi, two Cercospora beticola strains, Coleophoma cylindrospora, Fusarium fracticaudum, Phialophora cf. hyalina, and Morchella septimelata.</title>
        <authorList>
            <person name="Wingfield B.D."/>
            <person name="Bills G.F."/>
            <person name="Dong Y."/>
            <person name="Huang W."/>
            <person name="Nel W.J."/>
            <person name="Swalarsk-Parry B.S."/>
            <person name="Vaghefi N."/>
            <person name="Wilken P.M."/>
            <person name="An Z."/>
            <person name="de Beer Z.W."/>
            <person name="De Vos L."/>
            <person name="Chen L."/>
            <person name="Duong T.A."/>
            <person name="Gao Y."/>
            <person name="Hammerbacher A."/>
            <person name="Kikkert J.R."/>
            <person name="Li Y."/>
            <person name="Li H."/>
            <person name="Li K."/>
            <person name="Li Q."/>
            <person name="Liu X."/>
            <person name="Ma X."/>
            <person name="Naidoo K."/>
            <person name="Pethybridge S.J."/>
            <person name="Sun J."/>
            <person name="Steenkamp E.T."/>
            <person name="van der Nest M.A."/>
            <person name="van Wyk S."/>
            <person name="Wingfield M.J."/>
            <person name="Xiong C."/>
            <person name="Yue Q."/>
            <person name="Zhang X."/>
        </authorList>
    </citation>
    <scope>NUCLEOTIDE SEQUENCE [LARGE SCALE GENOMIC DNA]</scope>
    <source>
        <strain evidence="14 15">BP 5553</strain>
    </source>
</reference>
<keyword evidence="5" id="KW-0509">mRNA transport</keyword>
<evidence type="ECO:0000256" key="6">
    <source>
        <dbReference type="ARBA" id="ARBA00022927"/>
    </source>
</evidence>
<keyword evidence="8" id="KW-0906">Nuclear pore complex</keyword>
<dbReference type="EMBL" id="NPIC01000007">
    <property type="protein sequence ID" value="RDL34352.1"/>
    <property type="molecule type" value="Genomic_DNA"/>
</dbReference>
<keyword evidence="3" id="KW-0053">Apoptosis</keyword>
<dbReference type="PANTHER" id="PTHR13257:SF0">
    <property type="entry name" value="NUCLEAR PORE COMPLEX PROTEIN NUP88"/>
    <property type="match status" value="1"/>
</dbReference>
<dbReference type="Gene3D" id="3.40.50.1460">
    <property type="match status" value="1"/>
</dbReference>
<evidence type="ECO:0000256" key="5">
    <source>
        <dbReference type="ARBA" id="ARBA00022816"/>
    </source>
</evidence>
<dbReference type="SUPFAM" id="SSF52129">
    <property type="entry name" value="Caspase-like"/>
    <property type="match status" value="1"/>
</dbReference>
<evidence type="ECO:0000256" key="7">
    <source>
        <dbReference type="ARBA" id="ARBA00023010"/>
    </source>
</evidence>
<proteinExistence type="predicted"/>
<dbReference type="RefSeq" id="XP_031867334.1">
    <property type="nucleotide sequence ID" value="XM_032016103.1"/>
</dbReference>
<dbReference type="STRING" id="2656787.A0A370TGM4"/>
<dbReference type="GO" id="GO:0006508">
    <property type="term" value="P:proteolysis"/>
    <property type="evidence" value="ECO:0007669"/>
    <property type="project" value="InterPro"/>
</dbReference>
<evidence type="ECO:0000256" key="12">
    <source>
        <dbReference type="SAM" id="MobiDB-lite"/>
    </source>
</evidence>
<dbReference type="GO" id="GO:0017056">
    <property type="term" value="F:structural constituent of nuclear pore"/>
    <property type="evidence" value="ECO:0007669"/>
    <property type="project" value="InterPro"/>
</dbReference>
<dbReference type="GO" id="GO:0004197">
    <property type="term" value="F:cysteine-type endopeptidase activity"/>
    <property type="evidence" value="ECO:0007669"/>
    <property type="project" value="InterPro"/>
</dbReference>
<dbReference type="Pfam" id="PF00656">
    <property type="entry name" value="Peptidase_C14"/>
    <property type="match status" value="1"/>
</dbReference>
<feature type="region of interest" description="Disordered" evidence="12">
    <location>
        <begin position="1395"/>
        <end position="1432"/>
    </location>
</feature>
<keyword evidence="7" id="KW-0811">Translocation</keyword>
<dbReference type="InterPro" id="IPR037700">
    <property type="entry name" value="NUP88/NUP82"/>
</dbReference>
<sequence>MPRAVGYTPAWLSKPNPGHEIFTARAANAPGTQIPSSNGFSTSRKGNSKPGPHRTIARRGTEVFIAVGKEIRWADLVYLKEAWEESQQKGKTASKDTQYDEDHAQGYRTIKTHVGEDIRQLIISPHANYLAILTTHTVHIAVLPDPSHLTAPDTGPMRLKSYTLGPTTHITTQPSIASALWHPLGVNGSCLVTVTEDAIVRVWELSTADRWSFDRPTIAIDLKKLADGTSLDQDFGASVTGGNTAFTPDSVEMEVASACFGGNGSGGWAPMTLWVAMREGDVYALCPLLPDKFSPPPTLIPSLSISIVAKVAAIEDDRSIPDAEKRLAQQQLAWMSDLDVQEPMHVEAPLGYAVAEVYTRPTKPGKVPRLQGPFDLELAPDESEDELDSLLTDILVVGARMDSEQLMFGEEDDIELDEIDEGGLSLSIVCLLTSSGRLSICLDLDGVQAQWLPTSSKSKHFRLADEADPPSLLTFQVLDTSRHEEVWEGNWPMFSEDVHSRYSFYITDTSSVTFISLSPWVDRLESEFRDGTAGTDFRIDLLAKGHGSIRERVYTQKANDHSSPLSASTLIRDPDLGYFLLTATPYGPIAVTFETPEVEEFEPMGRSRSPTYDPEPDKPLILCEPRPVYQPAHALEENSALPSFLEKLRHSKYKRLLKEEIKLSPATLTIMTDAHKVLSEETHRLGTAAAELFRKCERLQIELQSHIKKLNEVAGRVEAVTMDDDCDDGPVISTNEAVEKRIQKAAKRQEELAERIERVKRKASKGTSRELTDREAEWFQEVTSLREKVLGEGEGDELSQGRAKEPWARYEEVSHLKDELLEQAKDLSEMGESPTPPSVKVPSGVRKAKVAQIMTLLDRESALVEGAKNRLEKLRATTNLGATPVNPKPTISSALNRIIRTPPSADHPSKAEETMAQATMEQPFVTLSSESSSEGSNAKSVVAAIRAFPNRWHDQSRYREVSVLLLRWEDDEMGVEWEVDDLEKVFMCYGYNTERWLIPTKSAHLELMARALDIVKKHNDQGDLLIVYYAGHGFINPDRKSTWCCKSDPSYASVEWSAIQTIFEQANLDVLLLFDCCAAASAAPTAGSAVTETIAACGFESIAPQPGRHSFTNALIEVLTDWKNSGPFSAAQLHTQLLLVLKHEKPEVSRRGKKIKLECRRTPIHILAATDPRHLSIELGRRVTLDSENEPPIAGIQESPSKGEDPGQSTYSPLIPTAVHDKNEEYYKLPRVIISLSLETHQTLNSDTCERWLSACPTLVEYATVEAVYTGFSALVLLSVPICIWDLLEDDPACSFVGYVTSTNLHNRSYYWLGDGSGHSALQSASRPGRYTKRFDGSISERDSALGSEFTENSPWTPFTWLLSRNQDDYLRGLAERQESGAMDWNRQLAGFPSRKNRAEAELESKQDEDELQRRQDEARLKAEESKKKWRQGKYEERYGALFNVRHTDTPLDADGGA</sequence>
<dbReference type="InterPro" id="IPR029030">
    <property type="entry name" value="Caspase-like_dom_sf"/>
</dbReference>
<organism evidence="14 15">
    <name type="scientific">Venustampulla echinocandica</name>
    <dbReference type="NCBI Taxonomy" id="2656787"/>
    <lineage>
        <taxon>Eukaryota</taxon>
        <taxon>Fungi</taxon>
        <taxon>Dikarya</taxon>
        <taxon>Ascomycota</taxon>
        <taxon>Pezizomycotina</taxon>
        <taxon>Leotiomycetes</taxon>
        <taxon>Helotiales</taxon>
        <taxon>Pleuroascaceae</taxon>
        <taxon>Venustampulla</taxon>
    </lineage>
</organism>
<feature type="coiled-coil region" evidence="11">
    <location>
        <begin position="689"/>
        <end position="762"/>
    </location>
</feature>
<keyword evidence="4" id="KW-0645">Protease</keyword>
<dbReference type="GO" id="GO:0006915">
    <property type="term" value="P:apoptotic process"/>
    <property type="evidence" value="ECO:0007669"/>
    <property type="project" value="UniProtKB-KW"/>
</dbReference>
<dbReference type="GO" id="GO:0000055">
    <property type="term" value="P:ribosomal large subunit export from nucleus"/>
    <property type="evidence" value="ECO:0007669"/>
    <property type="project" value="InterPro"/>
</dbReference>
<accession>A0A370TGM4</accession>
<feature type="compositionally biased region" description="Basic and acidic residues" evidence="12">
    <location>
        <begin position="1397"/>
        <end position="1432"/>
    </location>
</feature>
<dbReference type="PANTHER" id="PTHR13257">
    <property type="entry name" value="NUCLEOPORIN NUP84-RELATED"/>
    <property type="match status" value="1"/>
</dbReference>
<dbReference type="GO" id="GO:0006406">
    <property type="term" value="P:mRNA export from nucleus"/>
    <property type="evidence" value="ECO:0007669"/>
    <property type="project" value="TreeGrafter"/>
</dbReference>
<keyword evidence="4" id="KW-0788">Thiol protease</keyword>
<dbReference type="SUPFAM" id="SSF50978">
    <property type="entry name" value="WD40 repeat-like"/>
    <property type="match status" value="1"/>
</dbReference>
<feature type="region of interest" description="Disordered" evidence="12">
    <location>
        <begin position="28"/>
        <end position="55"/>
    </location>
</feature>
<evidence type="ECO:0000256" key="1">
    <source>
        <dbReference type="ARBA" id="ARBA00004567"/>
    </source>
</evidence>
<evidence type="ECO:0000256" key="4">
    <source>
        <dbReference type="ARBA" id="ARBA00022807"/>
    </source>
</evidence>
<evidence type="ECO:0000256" key="8">
    <source>
        <dbReference type="ARBA" id="ARBA00023132"/>
    </source>
</evidence>
<dbReference type="GO" id="GO:0000056">
    <property type="term" value="P:ribosomal small subunit export from nucleus"/>
    <property type="evidence" value="ECO:0007669"/>
    <property type="project" value="InterPro"/>
</dbReference>
<evidence type="ECO:0000256" key="11">
    <source>
        <dbReference type="SAM" id="Coils"/>
    </source>
</evidence>
<evidence type="ECO:0000259" key="13">
    <source>
        <dbReference type="Pfam" id="PF00656"/>
    </source>
</evidence>
<keyword evidence="10" id="KW-0539">Nucleus</keyword>
<evidence type="ECO:0000256" key="10">
    <source>
        <dbReference type="ARBA" id="ARBA00023242"/>
    </source>
</evidence>
<feature type="compositionally biased region" description="Polar residues" evidence="12">
    <location>
        <begin position="30"/>
        <end position="45"/>
    </location>
</feature>
<dbReference type="InterPro" id="IPR036322">
    <property type="entry name" value="WD40_repeat_dom_sf"/>
</dbReference>
<protein>
    <recommendedName>
        <fullName evidence="13">Peptidase C14 caspase domain-containing protein</fullName>
    </recommendedName>
</protein>
<keyword evidence="2" id="KW-0813">Transport</keyword>
<feature type="domain" description="Peptidase C14 caspase" evidence="13">
    <location>
        <begin position="974"/>
        <end position="1080"/>
    </location>
</feature>
<evidence type="ECO:0000313" key="15">
    <source>
        <dbReference type="Proteomes" id="UP000254866"/>
    </source>
</evidence>
<keyword evidence="11" id="KW-0175">Coiled coil</keyword>
<dbReference type="GO" id="GO:0005643">
    <property type="term" value="C:nuclear pore"/>
    <property type="evidence" value="ECO:0007669"/>
    <property type="project" value="UniProtKB-SubCell"/>
</dbReference>
<evidence type="ECO:0000256" key="9">
    <source>
        <dbReference type="ARBA" id="ARBA00023145"/>
    </source>
</evidence>
<evidence type="ECO:0000256" key="2">
    <source>
        <dbReference type="ARBA" id="ARBA00022448"/>
    </source>
</evidence>
<comment type="caution">
    <text evidence="14">The sequence shown here is derived from an EMBL/GenBank/DDBJ whole genome shotgun (WGS) entry which is preliminary data.</text>
</comment>
<feature type="region of interest" description="Disordered" evidence="12">
    <location>
        <begin position="1188"/>
        <end position="1211"/>
    </location>
</feature>
<comment type="subcellular location">
    <subcellularLocation>
        <location evidence="1">Nucleus</location>
        <location evidence="1">Nuclear pore complex</location>
    </subcellularLocation>
</comment>
<keyword evidence="4" id="KW-0378">Hydrolase</keyword>
<keyword evidence="6" id="KW-0653">Protein transport</keyword>
<gene>
    <name evidence="14" type="ORF">BP5553_07480</name>
</gene>
<evidence type="ECO:0000256" key="3">
    <source>
        <dbReference type="ARBA" id="ARBA00022703"/>
    </source>
</evidence>
<evidence type="ECO:0000313" key="14">
    <source>
        <dbReference type="EMBL" id="RDL34352.1"/>
    </source>
</evidence>
<name>A0A370TGM4_9HELO</name>
<keyword evidence="15" id="KW-1185">Reference proteome</keyword>
<dbReference type="GeneID" id="43600329"/>
<keyword evidence="9" id="KW-0865">Zymogen</keyword>
<dbReference type="OrthoDB" id="341482at2759"/>